<reference evidence="1" key="1">
    <citation type="submission" date="2019-12" db="EMBL/GenBank/DDBJ databases">
        <title>Genome sequencing and annotation of Brassica cretica.</title>
        <authorList>
            <person name="Studholme D.J."/>
            <person name="Sarris P."/>
        </authorList>
    </citation>
    <scope>NUCLEOTIDE SEQUENCE</scope>
    <source>
        <strain evidence="1">PFS-109/04</strain>
        <tissue evidence="1">Leaf</tissue>
    </source>
</reference>
<accession>A0A8S9SG36</accession>
<evidence type="ECO:0000313" key="2">
    <source>
        <dbReference type="Proteomes" id="UP000712600"/>
    </source>
</evidence>
<dbReference type="Proteomes" id="UP000712600">
    <property type="component" value="Unassembled WGS sequence"/>
</dbReference>
<comment type="caution">
    <text evidence="1">The sequence shown here is derived from an EMBL/GenBank/DDBJ whole genome shotgun (WGS) entry which is preliminary data.</text>
</comment>
<gene>
    <name evidence="1" type="ORF">F2Q69_00037204</name>
</gene>
<dbReference type="AlphaFoldDB" id="A0A8S9SG36"/>
<name>A0A8S9SG36_BRACR</name>
<organism evidence="1 2">
    <name type="scientific">Brassica cretica</name>
    <name type="common">Mustard</name>
    <dbReference type="NCBI Taxonomy" id="69181"/>
    <lineage>
        <taxon>Eukaryota</taxon>
        <taxon>Viridiplantae</taxon>
        <taxon>Streptophyta</taxon>
        <taxon>Embryophyta</taxon>
        <taxon>Tracheophyta</taxon>
        <taxon>Spermatophyta</taxon>
        <taxon>Magnoliopsida</taxon>
        <taxon>eudicotyledons</taxon>
        <taxon>Gunneridae</taxon>
        <taxon>Pentapetalae</taxon>
        <taxon>rosids</taxon>
        <taxon>malvids</taxon>
        <taxon>Brassicales</taxon>
        <taxon>Brassicaceae</taxon>
        <taxon>Brassiceae</taxon>
        <taxon>Brassica</taxon>
    </lineage>
</organism>
<evidence type="ECO:0000313" key="1">
    <source>
        <dbReference type="EMBL" id="KAF3600288.1"/>
    </source>
</evidence>
<sequence>MNSLSSDVFPEINPFIKLRMEGIIWIASIKGSRTEHALGSGGQPQLVVLVLANWFQLLVPSPTQLPGYWLVVVLTLSASPSQPQ</sequence>
<proteinExistence type="predicted"/>
<protein>
    <submittedName>
        <fullName evidence="1">Uncharacterized protein</fullName>
    </submittedName>
</protein>
<dbReference type="EMBL" id="QGKX02000004">
    <property type="protein sequence ID" value="KAF3600288.1"/>
    <property type="molecule type" value="Genomic_DNA"/>
</dbReference>